<feature type="region of interest" description="Disordered" evidence="1">
    <location>
        <begin position="1"/>
        <end position="21"/>
    </location>
</feature>
<evidence type="ECO:0000256" key="1">
    <source>
        <dbReference type="SAM" id="MobiDB-lite"/>
    </source>
</evidence>
<gene>
    <name evidence="2" type="ORF">P7K49_002120</name>
</gene>
<organism evidence="2 3">
    <name type="scientific">Saguinus oedipus</name>
    <name type="common">Cotton-top tamarin</name>
    <name type="synonym">Oedipomidas oedipus</name>
    <dbReference type="NCBI Taxonomy" id="9490"/>
    <lineage>
        <taxon>Eukaryota</taxon>
        <taxon>Metazoa</taxon>
        <taxon>Chordata</taxon>
        <taxon>Craniata</taxon>
        <taxon>Vertebrata</taxon>
        <taxon>Euteleostomi</taxon>
        <taxon>Mammalia</taxon>
        <taxon>Eutheria</taxon>
        <taxon>Euarchontoglires</taxon>
        <taxon>Primates</taxon>
        <taxon>Haplorrhini</taxon>
        <taxon>Platyrrhini</taxon>
        <taxon>Cebidae</taxon>
        <taxon>Callitrichinae</taxon>
        <taxon>Saguinus</taxon>
    </lineage>
</organism>
<name>A0ABQ9WGF5_SAGOE</name>
<accession>A0ABQ9WGF5</accession>
<sequence length="51" mass="5471">MSRRPRPPWRPEPARPEARIPAVERGLERWLGNLSRGGSAPAPAASGTAAL</sequence>
<proteinExistence type="predicted"/>
<evidence type="ECO:0000313" key="3">
    <source>
        <dbReference type="Proteomes" id="UP001266305"/>
    </source>
</evidence>
<protein>
    <submittedName>
        <fullName evidence="2">Uncharacterized protein</fullName>
    </submittedName>
</protein>
<dbReference type="EMBL" id="JASSZA010000001">
    <property type="protein sequence ID" value="KAK2120734.1"/>
    <property type="molecule type" value="Genomic_DNA"/>
</dbReference>
<comment type="caution">
    <text evidence="2">The sequence shown here is derived from an EMBL/GenBank/DDBJ whole genome shotgun (WGS) entry which is preliminary data.</text>
</comment>
<reference evidence="2 3" key="1">
    <citation type="submission" date="2023-05" db="EMBL/GenBank/DDBJ databases">
        <title>B98-5 Cell Line De Novo Hybrid Assembly: An Optical Mapping Approach.</title>
        <authorList>
            <person name="Kananen K."/>
            <person name="Auerbach J.A."/>
            <person name="Kautto E."/>
            <person name="Blachly J.S."/>
        </authorList>
    </citation>
    <scope>NUCLEOTIDE SEQUENCE [LARGE SCALE GENOMIC DNA]</scope>
    <source>
        <strain evidence="2">B95-8</strain>
        <tissue evidence="2">Cell line</tissue>
    </source>
</reference>
<dbReference type="Proteomes" id="UP001266305">
    <property type="component" value="Unassembled WGS sequence"/>
</dbReference>
<evidence type="ECO:0000313" key="2">
    <source>
        <dbReference type="EMBL" id="KAK2120734.1"/>
    </source>
</evidence>
<keyword evidence="3" id="KW-1185">Reference proteome</keyword>